<proteinExistence type="predicted"/>
<keyword evidence="2" id="KW-1185">Reference proteome</keyword>
<evidence type="ECO:0000313" key="2">
    <source>
        <dbReference type="Proteomes" id="UP000075901"/>
    </source>
</evidence>
<reference evidence="2" key="1">
    <citation type="submission" date="2013-09" db="EMBL/GenBank/DDBJ databases">
        <title>The Genome Sequence of Anopheles maculatus species B.</title>
        <authorList>
            <consortium name="The Broad Institute Genomics Platform"/>
            <person name="Neafsey D.E."/>
            <person name="Besansky N."/>
            <person name="Howell P."/>
            <person name="Walton C."/>
            <person name="Young S.K."/>
            <person name="Zeng Q."/>
            <person name="Gargeya S."/>
            <person name="Fitzgerald M."/>
            <person name="Haas B."/>
            <person name="Abouelleil A."/>
            <person name="Allen A.W."/>
            <person name="Alvarado L."/>
            <person name="Arachchi H.M."/>
            <person name="Berlin A.M."/>
            <person name="Chapman S.B."/>
            <person name="Gainer-Dewar J."/>
            <person name="Goldberg J."/>
            <person name="Griggs A."/>
            <person name="Gujja S."/>
            <person name="Hansen M."/>
            <person name="Howarth C."/>
            <person name="Imamovic A."/>
            <person name="Ireland A."/>
            <person name="Larimer J."/>
            <person name="McCowan C."/>
            <person name="Murphy C."/>
            <person name="Pearson M."/>
            <person name="Poon T.W."/>
            <person name="Priest M."/>
            <person name="Roberts A."/>
            <person name="Saif S."/>
            <person name="Shea T."/>
            <person name="Sisk P."/>
            <person name="Sykes S."/>
            <person name="Wortman J."/>
            <person name="Nusbaum C."/>
            <person name="Birren B."/>
        </authorList>
    </citation>
    <scope>NUCLEOTIDE SEQUENCE [LARGE SCALE GENOMIC DNA]</scope>
    <source>
        <strain evidence="2">maculatus3</strain>
    </source>
</reference>
<dbReference type="VEuPathDB" id="VectorBase:AMAM018925"/>
<name>A0A182T3K3_9DIPT</name>
<dbReference type="Proteomes" id="UP000075901">
    <property type="component" value="Unassembled WGS sequence"/>
</dbReference>
<protein>
    <submittedName>
        <fullName evidence="1">Uncharacterized protein</fullName>
    </submittedName>
</protein>
<dbReference type="EnsemblMetazoa" id="AMAM018925-RA">
    <property type="protein sequence ID" value="AMAM018925-PA"/>
    <property type="gene ID" value="AMAM018925"/>
</dbReference>
<evidence type="ECO:0000313" key="1">
    <source>
        <dbReference type="EnsemblMetazoa" id="AMAM018925-PA"/>
    </source>
</evidence>
<sequence>MSGKANTPPNKSILQAIQSIQWNNCRSRLTVGNLVQFARNLPTHTATAYTMVINSREYELAQNATVKAYQLSVQVVKTAYLWLGLFLESREYYYCRYYTLLLLEYTIKWVRYGLRSTFELIRRWSAKSEP</sequence>
<dbReference type="AlphaFoldDB" id="A0A182T3K3"/>
<reference evidence="1" key="2">
    <citation type="submission" date="2020-05" db="UniProtKB">
        <authorList>
            <consortium name="EnsemblMetazoa"/>
        </authorList>
    </citation>
    <scope>IDENTIFICATION</scope>
    <source>
        <strain evidence="1">maculatus3</strain>
    </source>
</reference>
<organism evidence="1 2">
    <name type="scientific">Anopheles maculatus</name>
    <dbReference type="NCBI Taxonomy" id="74869"/>
    <lineage>
        <taxon>Eukaryota</taxon>
        <taxon>Metazoa</taxon>
        <taxon>Ecdysozoa</taxon>
        <taxon>Arthropoda</taxon>
        <taxon>Hexapoda</taxon>
        <taxon>Insecta</taxon>
        <taxon>Pterygota</taxon>
        <taxon>Neoptera</taxon>
        <taxon>Endopterygota</taxon>
        <taxon>Diptera</taxon>
        <taxon>Nematocera</taxon>
        <taxon>Culicoidea</taxon>
        <taxon>Culicidae</taxon>
        <taxon>Anophelinae</taxon>
        <taxon>Anopheles</taxon>
        <taxon>Anopheles maculatus group</taxon>
    </lineage>
</organism>
<accession>A0A182T3K3</accession>